<reference evidence="2" key="1">
    <citation type="journal article" date="2019" name="Int. J. Syst. Evol. Microbiol.">
        <title>The Global Catalogue of Microorganisms (GCM) 10K type strain sequencing project: providing services to taxonomists for standard genome sequencing and annotation.</title>
        <authorList>
            <consortium name="The Broad Institute Genomics Platform"/>
            <consortium name="The Broad Institute Genome Sequencing Center for Infectious Disease"/>
            <person name="Wu L."/>
            <person name="Ma J."/>
        </authorList>
    </citation>
    <scope>NUCLEOTIDE SEQUENCE [LARGE SCALE GENOMIC DNA]</scope>
    <source>
        <strain evidence="2">JCM 16112</strain>
    </source>
</reference>
<protein>
    <submittedName>
        <fullName evidence="1">Uncharacterized protein</fullName>
    </submittedName>
</protein>
<organism evidence="1 2">
    <name type="scientific">Algoriphagus jejuensis</name>
    <dbReference type="NCBI Taxonomy" id="419934"/>
    <lineage>
        <taxon>Bacteria</taxon>
        <taxon>Pseudomonadati</taxon>
        <taxon>Bacteroidota</taxon>
        <taxon>Cytophagia</taxon>
        <taxon>Cytophagales</taxon>
        <taxon>Cyclobacteriaceae</taxon>
        <taxon>Algoriphagus</taxon>
    </lineage>
</organism>
<dbReference type="EMBL" id="BAAAFI010000041">
    <property type="protein sequence ID" value="GAA0880205.1"/>
    <property type="molecule type" value="Genomic_DNA"/>
</dbReference>
<comment type="caution">
    <text evidence="1">The sequence shown here is derived from an EMBL/GenBank/DDBJ whole genome shotgun (WGS) entry which is preliminary data.</text>
</comment>
<name>A0ABP3YG17_9BACT</name>
<sequence>MQIGGDIAEILLFFKIQKQEFVPFEGIECGELKVNRFYFRAEIFKDFNDWWNRFFGGDKMKHGEMRG</sequence>
<evidence type="ECO:0000313" key="2">
    <source>
        <dbReference type="Proteomes" id="UP001500469"/>
    </source>
</evidence>
<gene>
    <name evidence="1" type="ORF">GCM10009119_31750</name>
</gene>
<evidence type="ECO:0000313" key="1">
    <source>
        <dbReference type="EMBL" id="GAA0880205.1"/>
    </source>
</evidence>
<accession>A0ABP3YG17</accession>
<proteinExistence type="predicted"/>
<keyword evidence="2" id="KW-1185">Reference proteome</keyword>
<dbReference type="Proteomes" id="UP001500469">
    <property type="component" value="Unassembled WGS sequence"/>
</dbReference>